<dbReference type="PANTHER" id="PTHR35201:SF4">
    <property type="entry name" value="BETA-PINACENE SYNTHASE-RELATED"/>
    <property type="match status" value="1"/>
</dbReference>
<keyword evidence="3 6" id="KW-0479">Metal-binding</keyword>
<evidence type="ECO:0000256" key="6">
    <source>
        <dbReference type="RuleBase" id="RU366034"/>
    </source>
</evidence>
<comment type="cofactor">
    <cofactor evidence="1 6">
        <name>Mg(2+)</name>
        <dbReference type="ChEBI" id="CHEBI:18420"/>
    </cofactor>
</comment>
<accession>A0A5C3M882</accession>
<dbReference type="GO" id="GO:0008299">
    <property type="term" value="P:isoprenoid biosynthetic process"/>
    <property type="evidence" value="ECO:0007669"/>
    <property type="project" value="UniProtKB-ARBA"/>
</dbReference>
<keyword evidence="5 6" id="KW-0456">Lyase</keyword>
<protein>
    <recommendedName>
        <fullName evidence="6">Terpene synthase</fullName>
        <ecNumber evidence="6">4.2.3.-</ecNumber>
    </recommendedName>
</protein>
<dbReference type="InterPro" id="IPR008949">
    <property type="entry name" value="Isoprenoid_synthase_dom_sf"/>
</dbReference>
<dbReference type="EC" id="4.2.3.-" evidence="6"/>
<dbReference type="Proteomes" id="UP000308652">
    <property type="component" value="Unassembled WGS sequence"/>
</dbReference>
<dbReference type="GO" id="GO:0010333">
    <property type="term" value="F:terpene synthase activity"/>
    <property type="evidence" value="ECO:0007669"/>
    <property type="project" value="InterPro"/>
</dbReference>
<dbReference type="InterPro" id="IPR034686">
    <property type="entry name" value="Terpene_cyclase-like_2"/>
</dbReference>
<dbReference type="AlphaFoldDB" id="A0A5C3M882"/>
<keyword evidence="4 6" id="KW-0460">Magnesium</keyword>
<organism evidence="7 8">
    <name type="scientific">Crucibulum laeve</name>
    <dbReference type="NCBI Taxonomy" id="68775"/>
    <lineage>
        <taxon>Eukaryota</taxon>
        <taxon>Fungi</taxon>
        <taxon>Dikarya</taxon>
        <taxon>Basidiomycota</taxon>
        <taxon>Agaricomycotina</taxon>
        <taxon>Agaricomycetes</taxon>
        <taxon>Agaricomycetidae</taxon>
        <taxon>Agaricales</taxon>
        <taxon>Agaricineae</taxon>
        <taxon>Nidulariaceae</taxon>
        <taxon>Crucibulum</taxon>
    </lineage>
</organism>
<evidence type="ECO:0000256" key="4">
    <source>
        <dbReference type="ARBA" id="ARBA00022842"/>
    </source>
</evidence>
<dbReference type="OrthoDB" id="3349471at2759"/>
<evidence type="ECO:0000313" key="7">
    <source>
        <dbReference type="EMBL" id="TFK37351.1"/>
    </source>
</evidence>
<evidence type="ECO:0000256" key="5">
    <source>
        <dbReference type="ARBA" id="ARBA00023239"/>
    </source>
</evidence>
<dbReference type="STRING" id="68775.A0A5C3M882"/>
<name>A0A5C3M882_9AGAR</name>
<dbReference type="EMBL" id="ML213608">
    <property type="protein sequence ID" value="TFK37351.1"/>
    <property type="molecule type" value="Genomic_DNA"/>
</dbReference>
<reference evidence="7 8" key="1">
    <citation type="journal article" date="2019" name="Nat. Ecol. Evol.">
        <title>Megaphylogeny resolves global patterns of mushroom evolution.</title>
        <authorList>
            <person name="Varga T."/>
            <person name="Krizsan K."/>
            <person name="Foldi C."/>
            <person name="Dima B."/>
            <person name="Sanchez-Garcia M."/>
            <person name="Sanchez-Ramirez S."/>
            <person name="Szollosi G.J."/>
            <person name="Szarkandi J.G."/>
            <person name="Papp V."/>
            <person name="Albert L."/>
            <person name="Andreopoulos W."/>
            <person name="Angelini C."/>
            <person name="Antonin V."/>
            <person name="Barry K.W."/>
            <person name="Bougher N.L."/>
            <person name="Buchanan P."/>
            <person name="Buyck B."/>
            <person name="Bense V."/>
            <person name="Catcheside P."/>
            <person name="Chovatia M."/>
            <person name="Cooper J."/>
            <person name="Damon W."/>
            <person name="Desjardin D."/>
            <person name="Finy P."/>
            <person name="Geml J."/>
            <person name="Haridas S."/>
            <person name="Hughes K."/>
            <person name="Justo A."/>
            <person name="Karasinski D."/>
            <person name="Kautmanova I."/>
            <person name="Kiss B."/>
            <person name="Kocsube S."/>
            <person name="Kotiranta H."/>
            <person name="LaButti K.M."/>
            <person name="Lechner B.E."/>
            <person name="Liimatainen K."/>
            <person name="Lipzen A."/>
            <person name="Lukacs Z."/>
            <person name="Mihaltcheva S."/>
            <person name="Morgado L.N."/>
            <person name="Niskanen T."/>
            <person name="Noordeloos M.E."/>
            <person name="Ohm R.A."/>
            <person name="Ortiz-Santana B."/>
            <person name="Ovrebo C."/>
            <person name="Racz N."/>
            <person name="Riley R."/>
            <person name="Savchenko A."/>
            <person name="Shiryaev A."/>
            <person name="Soop K."/>
            <person name="Spirin V."/>
            <person name="Szebenyi C."/>
            <person name="Tomsovsky M."/>
            <person name="Tulloss R.E."/>
            <person name="Uehling J."/>
            <person name="Grigoriev I.V."/>
            <person name="Vagvolgyi C."/>
            <person name="Papp T."/>
            <person name="Martin F.M."/>
            <person name="Miettinen O."/>
            <person name="Hibbett D.S."/>
            <person name="Nagy L.G."/>
        </authorList>
    </citation>
    <scope>NUCLEOTIDE SEQUENCE [LARGE SCALE GENOMIC DNA]</scope>
    <source>
        <strain evidence="7 8">CBS 166.37</strain>
    </source>
</reference>
<evidence type="ECO:0000256" key="3">
    <source>
        <dbReference type="ARBA" id="ARBA00022723"/>
    </source>
</evidence>
<evidence type="ECO:0000256" key="1">
    <source>
        <dbReference type="ARBA" id="ARBA00001946"/>
    </source>
</evidence>
<evidence type="ECO:0000313" key="8">
    <source>
        <dbReference type="Proteomes" id="UP000308652"/>
    </source>
</evidence>
<sequence>MTSSSSDKKLSASIPYLETRFPYIEHEDATQVLGNVAQYLCDNWPSNKSDKLGSPFILHRDGAACATYSLPGALKSRIETAALATQLGFLVDNGADWQWTLAEKSQLFGRFSGLVRGTNTPIPGNQYEAVIADVFSRFCATDKPGYPALGLKFCEENIHMIKTCTKQTDRAHLSNQDSLEAYFECRYVDVGIWWGYSLLCWAYDLPLPQHIQDDPDVRAIEIIGARHGVLVNDLFSYNVEVNAAKRNSESRVDSMVVNAIPVVMKEKSLKEEDAVKFISNYIHQLEDEFLEIEAKLNAKYSGDDQRIFERYVTAIKYIYGGNLEWSRRCLRYHPASE</sequence>
<dbReference type="GO" id="GO:0046872">
    <property type="term" value="F:metal ion binding"/>
    <property type="evidence" value="ECO:0007669"/>
    <property type="project" value="UniProtKB-KW"/>
</dbReference>
<dbReference type="Gene3D" id="1.10.600.10">
    <property type="entry name" value="Farnesyl Diphosphate Synthase"/>
    <property type="match status" value="1"/>
</dbReference>
<proteinExistence type="inferred from homology"/>
<comment type="similarity">
    <text evidence="2 6">Belongs to the terpene synthase family.</text>
</comment>
<dbReference type="PANTHER" id="PTHR35201">
    <property type="entry name" value="TERPENE SYNTHASE"/>
    <property type="match status" value="1"/>
</dbReference>
<keyword evidence="8" id="KW-1185">Reference proteome</keyword>
<evidence type="ECO:0000256" key="2">
    <source>
        <dbReference type="ARBA" id="ARBA00006333"/>
    </source>
</evidence>
<gene>
    <name evidence="7" type="ORF">BDQ12DRAFT_666990</name>
</gene>
<dbReference type="Pfam" id="PF19086">
    <property type="entry name" value="Terpene_syn_C_2"/>
    <property type="match status" value="1"/>
</dbReference>
<dbReference type="SUPFAM" id="SSF48576">
    <property type="entry name" value="Terpenoid synthases"/>
    <property type="match status" value="1"/>
</dbReference>